<feature type="transmembrane region" description="Helical" evidence="1">
    <location>
        <begin position="65"/>
        <end position="84"/>
    </location>
</feature>
<accession>A0AAW6DUF3</accession>
<dbReference type="Proteomes" id="UP001211421">
    <property type="component" value="Unassembled WGS sequence"/>
</dbReference>
<evidence type="ECO:0000313" key="2">
    <source>
        <dbReference type="EMBL" id="MDB8741803.1"/>
    </source>
</evidence>
<keyword evidence="1" id="KW-0472">Membrane</keyword>
<dbReference type="EMBL" id="JAQMLS010000004">
    <property type="protein sequence ID" value="MDB8741803.1"/>
    <property type="molecule type" value="Genomic_DNA"/>
</dbReference>
<keyword evidence="1" id="KW-1133">Transmembrane helix</keyword>
<comment type="caution">
    <text evidence="2">The sequence shown here is derived from an EMBL/GenBank/DDBJ whole genome shotgun (WGS) entry which is preliminary data.</text>
</comment>
<sequence length="197" mass="22179">MIKIVWSIKDINKYQTGNLPDNAIKIETPKSVDELMKKALPIAVILCVLLFAAMLGKTIVCKVVVISPIFILVGFALGFLLLIIHEWLHGIVYPKDADVTIGRIKGKTTFVALASYPLKRDRFILMCLLPFVLGVIPFILFLISPAEFRVFNGLNFGMACMGMVSPFPDVYNVLTVLRRSEKNDSIMFYKNDMYKIS</sequence>
<dbReference type="Pfam" id="PF11667">
    <property type="entry name" value="DUF3267"/>
    <property type="match status" value="1"/>
</dbReference>
<evidence type="ECO:0000313" key="3">
    <source>
        <dbReference type="Proteomes" id="UP001211421"/>
    </source>
</evidence>
<dbReference type="RefSeq" id="WP_022287319.1">
    <property type="nucleotide sequence ID" value="NZ_DAWABQ010000043.1"/>
</dbReference>
<keyword evidence="1" id="KW-0812">Transmembrane</keyword>
<gene>
    <name evidence="2" type="ORF">PNV70_06945</name>
</gene>
<name>A0AAW6DUF3_9FIRM</name>
<evidence type="ECO:0000256" key="1">
    <source>
        <dbReference type="SAM" id="Phobius"/>
    </source>
</evidence>
<organism evidence="2 3">
    <name type="scientific">Ruminococcus bicirculans</name>
    <name type="common">ex Wegman et al. 2014</name>
    <dbReference type="NCBI Taxonomy" id="1160721"/>
    <lineage>
        <taxon>Bacteria</taxon>
        <taxon>Bacillati</taxon>
        <taxon>Bacillota</taxon>
        <taxon>Clostridia</taxon>
        <taxon>Eubacteriales</taxon>
        <taxon>Oscillospiraceae</taxon>
        <taxon>Ruminococcus</taxon>
    </lineage>
</organism>
<protein>
    <submittedName>
        <fullName evidence="2">DUF3267 domain-containing protein</fullName>
    </submittedName>
</protein>
<proteinExistence type="predicted"/>
<dbReference type="InterPro" id="IPR021683">
    <property type="entry name" value="DUF3267"/>
</dbReference>
<dbReference type="AlphaFoldDB" id="A0AAW6DUF3"/>
<reference evidence="2" key="1">
    <citation type="submission" date="2023-01" db="EMBL/GenBank/DDBJ databases">
        <title>Human gut microbiome strain richness.</title>
        <authorList>
            <person name="Chen-Liaw A."/>
        </authorList>
    </citation>
    <scope>NUCLEOTIDE SEQUENCE</scope>
    <source>
        <strain evidence="2">D59st1_B8_D59t2_181005</strain>
    </source>
</reference>
<feature type="transmembrane region" description="Helical" evidence="1">
    <location>
        <begin position="39"/>
        <end position="59"/>
    </location>
</feature>
<feature type="transmembrane region" description="Helical" evidence="1">
    <location>
        <begin position="123"/>
        <end position="144"/>
    </location>
</feature>